<feature type="transmembrane region" description="Helical" evidence="1">
    <location>
        <begin position="42"/>
        <end position="62"/>
    </location>
</feature>
<keyword evidence="1" id="KW-0812">Transmembrane</keyword>
<comment type="caution">
    <text evidence="2">The sequence shown here is derived from an EMBL/GenBank/DDBJ whole genome shotgun (WGS) entry which is preliminary data.</text>
</comment>
<gene>
    <name evidence="2" type="ORF">SDC9_145406</name>
</gene>
<proteinExistence type="predicted"/>
<dbReference type="InterPro" id="IPR014509">
    <property type="entry name" value="YjdF-like"/>
</dbReference>
<dbReference type="AlphaFoldDB" id="A0A645EC37"/>
<accession>A0A645EC37</accession>
<organism evidence="2">
    <name type="scientific">bioreactor metagenome</name>
    <dbReference type="NCBI Taxonomy" id="1076179"/>
    <lineage>
        <taxon>unclassified sequences</taxon>
        <taxon>metagenomes</taxon>
        <taxon>ecological metagenomes</taxon>
    </lineage>
</organism>
<sequence>MRKKQHFKNKFNIGKAVIIAIVFEIILMSTAIVSIIKKQWGNVFLCILAMIVLTAPFIIKYITNENNINLPKGFELVTVVFIILAQYFGEILNFYNLWWWDLFLHGVAGCYLFIIGMSLYNSINIPRKKINKKVIILLSIVFSFGFSIAMGVLWEIFEAAGDYIFKTHMTENGLKDTAGDLLIKTIIAFITSIIYYFYKKKDNIKL</sequence>
<evidence type="ECO:0000313" key="2">
    <source>
        <dbReference type="EMBL" id="MPM98222.1"/>
    </source>
</evidence>
<dbReference type="EMBL" id="VSSQ01044402">
    <property type="protein sequence ID" value="MPM98222.1"/>
    <property type="molecule type" value="Genomic_DNA"/>
</dbReference>
<feature type="transmembrane region" description="Helical" evidence="1">
    <location>
        <begin position="135"/>
        <end position="157"/>
    </location>
</feature>
<evidence type="ECO:0008006" key="3">
    <source>
        <dbReference type="Google" id="ProtNLM"/>
    </source>
</evidence>
<dbReference type="Pfam" id="PF09997">
    <property type="entry name" value="DUF2238"/>
    <property type="match status" value="1"/>
</dbReference>
<keyword evidence="1" id="KW-1133">Transmembrane helix</keyword>
<feature type="transmembrane region" description="Helical" evidence="1">
    <location>
        <begin position="177"/>
        <end position="198"/>
    </location>
</feature>
<evidence type="ECO:0000256" key="1">
    <source>
        <dbReference type="SAM" id="Phobius"/>
    </source>
</evidence>
<feature type="transmembrane region" description="Helical" evidence="1">
    <location>
        <begin position="12"/>
        <end position="36"/>
    </location>
</feature>
<keyword evidence="1" id="KW-0472">Membrane</keyword>
<name>A0A645EC37_9ZZZZ</name>
<protein>
    <recommendedName>
        <fullName evidence="3">Membrane-spanning protein</fullName>
    </recommendedName>
</protein>
<reference evidence="2" key="1">
    <citation type="submission" date="2019-08" db="EMBL/GenBank/DDBJ databases">
        <authorList>
            <person name="Kucharzyk K."/>
            <person name="Murdoch R.W."/>
            <person name="Higgins S."/>
            <person name="Loffler F."/>
        </authorList>
    </citation>
    <scope>NUCLEOTIDE SEQUENCE</scope>
</reference>
<feature type="transmembrane region" description="Helical" evidence="1">
    <location>
        <begin position="74"/>
        <end position="96"/>
    </location>
</feature>
<feature type="transmembrane region" description="Helical" evidence="1">
    <location>
        <begin position="102"/>
        <end position="123"/>
    </location>
</feature>